<dbReference type="SUPFAM" id="SSF52172">
    <property type="entry name" value="CheY-like"/>
    <property type="match status" value="1"/>
</dbReference>
<dbReference type="Pfam" id="PF00072">
    <property type="entry name" value="Response_reg"/>
    <property type="match status" value="1"/>
</dbReference>
<dbReference type="eggNOG" id="COG4566">
    <property type="taxonomic scope" value="Bacteria"/>
</dbReference>
<dbReference type="STRING" id="311403.Arad_7180"/>
<dbReference type="Proteomes" id="UP000001600">
    <property type="component" value="Chromosome 2"/>
</dbReference>
<dbReference type="GO" id="GO:0000160">
    <property type="term" value="P:phosphorelay signal transduction system"/>
    <property type="evidence" value="ECO:0007669"/>
    <property type="project" value="InterPro"/>
</dbReference>
<dbReference type="HOGENOM" id="CLU_000445_69_8_5"/>
<dbReference type="Gene3D" id="3.40.50.2300">
    <property type="match status" value="1"/>
</dbReference>
<organism evidence="4 5">
    <name type="scientific">Rhizobium rhizogenes (strain K84 / ATCC BAA-868)</name>
    <name type="common">Agrobacterium radiobacter</name>
    <dbReference type="NCBI Taxonomy" id="311403"/>
    <lineage>
        <taxon>Bacteria</taxon>
        <taxon>Pseudomonadati</taxon>
        <taxon>Pseudomonadota</taxon>
        <taxon>Alphaproteobacteria</taxon>
        <taxon>Hyphomicrobiales</taxon>
        <taxon>Rhizobiaceae</taxon>
        <taxon>Rhizobium/Agrobacterium group</taxon>
        <taxon>Rhizobium</taxon>
    </lineage>
</organism>
<feature type="domain" description="Response regulatory" evidence="3">
    <location>
        <begin position="17"/>
        <end position="131"/>
    </location>
</feature>
<dbReference type="EMBL" id="CP000629">
    <property type="protein sequence ID" value="ACM28736.1"/>
    <property type="molecule type" value="Genomic_DNA"/>
</dbReference>
<dbReference type="SMART" id="SM00448">
    <property type="entry name" value="REC"/>
    <property type="match status" value="1"/>
</dbReference>
<reference evidence="4 5" key="1">
    <citation type="journal article" date="2009" name="J. Bacteriol.">
        <title>Genome sequences of three Agrobacterium biovars help elucidate the evolution of multichromosome genomes in bacteria.</title>
        <authorList>
            <person name="Slater S.C."/>
            <person name="Goldman B.S."/>
            <person name="Goodner B."/>
            <person name="Setubal J.C."/>
            <person name="Farrand S.K."/>
            <person name="Nester E.W."/>
            <person name="Burr T.J."/>
            <person name="Banta L."/>
            <person name="Dickerman A.W."/>
            <person name="Paulsen I."/>
            <person name="Otten L."/>
            <person name="Suen G."/>
            <person name="Welch R."/>
            <person name="Almeida N.F."/>
            <person name="Arnold F."/>
            <person name="Burton O.T."/>
            <person name="Du Z."/>
            <person name="Ewing A."/>
            <person name="Godsy E."/>
            <person name="Heisel S."/>
            <person name="Houmiel K.L."/>
            <person name="Jhaveri J."/>
            <person name="Lu J."/>
            <person name="Miller N.M."/>
            <person name="Norton S."/>
            <person name="Chen Q."/>
            <person name="Phoolcharoen W."/>
            <person name="Ohlin V."/>
            <person name="Ondrusek D."/>
            <person name="Pride N."/>
            <person name="Stricklin S.L."/>
            <person name="Sun J."/>
            <person name="Wheeler C."/>
            <person name="Wilson L."/>
            <person name="Zhu H."/>
            <person name="Wood D.W."/>
        </authorList>
    </citation>
    <scope>NUCLEOTIDE SEQUENCE [LARGE SCALE GENOMIC DNA]</scope>
    <source>
        <strain evidence="5">K84 / ATCC BAA-868</strain>
    </source>
</reference>
<dbReference type="InterPro" id="IPR050595">
    <property type="entry name" value="Bact_response_regulator"/>
</dbReference>
<accession>B9JM22</accession>
<evidence type="ECO:0000256" key="2">
    <source>
        <dbReference type="PROSITE-ProRule" id="PRU00169"/>
    </source>
</evidence>
<evidence type="ECO:0000256" key="1">
    <source>
        <dbReference type="ARBA" id="ARBA00022553"/>
    </source>
</evidence>
<evidence type="ECO:0000313" key="5">
    <source>
        <dbReference type="Proteomes" id="UP000001600"/>
    </source>
</evidence>
<name>B9JM22_RHIR8</name>
<proteinExistence type="predicted"/>
<evidence type="ECO:0000259" key="3">
    <source>
        <dbReference type="PROSITE" id="PS50110"/>
    </source>
</evidence>
<dbReference type="InterPro" id="IPR011006">
    <property type="entry name" value="CheY-like_superfamily"/>
</dbReference>
<gene>
    <name evidence="4" type="ordered locus">Arad_7180</name>
</gene>
<dbReference type="PROSITE" id="PS50110">
    <property type="entry name" value="RESPONSE_REGULATORY"/>
    <property type="match status" value="1"/>
</dbReference>
<dbReference type="KEGG" id="ara:Arad_7180"/>
<feature type="modified residue" description="4-aspartylphosphate" evidence="2">
    <location>
        <position position="66"/>
    </location>
</feature>
<protein>
    <submittedName>
        <fullName evidence="4">Two-component response regulator protein</fullName>
    </submittedName>
</protein>
<sequence length="133" mass="14457">MKGCGAQRGSRLSQSKLIAIVDDDRSVRDATENLVRSYGLNARTFASAESYLAAARDCSVDCLITDVQMDGIGGMELFQILREFGITTPVIFITAFPDEHISKRVIAAGAVAFLGKPFESQTLIDCIERALTH</sequence>
<evidence type="ECO:0000313" key="4">
    <source>
        <dbReference type="EMBL" id="ACM28736.1"/>
    </source>
</evidence>
<dbReference type="PANTHER" id="PTHR44591:SF25">
    <property type="entry name" value="CHEMOTAXIS TWO-COMPONENT RESPONSE REGULATOR"/>
    <property type="match status" value="1"/>
</dbReference>
<dbReference type="PANTHER" id="PTHR44591">
    <property type="entry name" value="STRESS RESPONSE REGULATOR PROTEIN 1"/>
    <property type="match status" value="1"/>
</dbReference>
<dbReference type="InterPro" id="IPR001789">
    <property type="entry name" value="Sig_transdc_resp-reg_receiver"/>
</dbReference>
<dbReference type="AlphaFoldDB" id="B9JM22"/>
<keyword evidence="1 2" id="KW-0597">Phosphoprotein</keyword>